<dbReference type="GO" id="GO:0016791">
    <property type="term" value="F:phosphatase activity"/>
    <property type="evidence" value="ECO:0007669"/>
    <property type="project" value="TreeGrafter"/>
</dbReference>
<sequence length="573" mass="60530">MDVTPAVNGSQDVLDPVARPVPYAALSVDASGVIVRLNDAARVLFGAAPGVLLGGVAPGWLVAAHESLAGHCPDGEAGSCPVGGAALDGAFRGSIGERVFEARPMLEGEESAGPVSTTWWVIDITEQDRLMRELEVERERTALLAEASSRLMASLNLERCMEVTVRLAARHLADAAVVIAPRNGRVHPVAYCGPDGQVDHRELRIDLTEVPGLAEAMQGFLPVPSRWIDPSAAPEWIARGQMREPGAMVVTALPGHGTAAGALVLLRRARQEAFSGDEEVFARLFAARAGAAMSAARMYAEQAAITRTLMSELLPPRTNELDGVELSARYRPAGDGELVGGDFYDLYPADAADPDGESLVVLGDVCGKGLEAAVLTGKIRNTLRALLPMAGDHQHVLELLNQTMLYADTTRFVTLVLASIRRRGTGVRLKLTSAGHAAPLIVRTDGKVEMAGTKGSLIGVLDDIVSTTATVALEPGDTCLLYTDGITEAIGGPLGSEMFGDERLRVELGQCGGMPPEALVERVHMLAAEWVGSSRHDDMATVAITAPRRSRLSAVDGHGPDGTPHRDSGRFLA</sequence>
<feature type="compositionally biased region" description="Basic and acidic residues" evidence="2">
    <location>
        <begin position="563"/>
        <end position="573"/>
    </location>
</feature>
<reference evidence="5" key="1">
    <citation type="submission" date="2016-10" db="EMBL/GenBank/DDBJ databases">
        <authorList>
            <person name="Varghese N."/>
            <person name="Submissions S."/>
        </authorList>
    </citation>
    <scope>NUCLEOTIDE SEQUENCE [LARGE SCALE GENOMIC DNA]</scope>
    <source>
        <strain evidence="5">DSM 43163</strain>
    </source>
</reference>
<evidence type="ECO:0000259" key="3">
    <source>
        <dbReference type="SMART" id="SM00331"/>
    </source>
</evidence>
<name>A0A1H6C551_9ACTN</name>
<dbReference type="Gene3D" id="3.30.450.40">
    <property type="match status" value="1"/>
</dbReference>
<dbReference type="OrthoDB" id="5241041at2"/>
<organism evidence="4 5">
    <name type="scientific">Thermomonospora echinospora</name>
    <dbReference type="NCBI Taxonomy" id="1992"/>
    <lineage>
        <taxon>Bacteria</taxon>
        <taxon>Bacillati</taxon>
        <taxon>Actinomycetota</taxon>
        <taxon>Actinomycetes</taxon>
        <taxon>Streptosporangiales</taxon>
        <taxon>Thermomonosporaceae</taxon>
        <taxon>Thermomonospora</taxon>
    </lineage>
</organism>
<evidence type="ECO:0000313" key="4">
    <source>
        <dbReference type="EMBL" id="SEG67486.1"/>
    </source>
</evidence>
<protein>
    <submittedName>
        <fullName evidence="4">Stage II sporulation protein E (SpoIIE)</fullName>
    </submittedName>
</protein>
<dbReference type="EMBL" id="FNVO01000008">
    <property type="protein sequence ID" value="SEG67486.1"/>
    <property type="molecule type" value="Genomic_DNA"/>
</dbReference>
<feature type="domain" description="PPM-type phosphatase" evidence="3">
    <location>
        <begin position="321"/>
        <end position="546"/>
    </location>
</feature>
<dbReference type="InterPro" id="IPR036457">
    <property type="entry name" value="PPM-type-like_dom_sf"/>
</dbReference>
<dbReference type="AlphaFoldDB" id="A0A1H6C551"/>
<dbReference type="Pfam" id="PF07228">
    <property type="entry name" value="SpoIIE"/>
    <property type="match status" value="1"/>
</dbReference>
<keyword evidence="5" id="KW-1185">Reference proteome</keyword>
<dbReference type="Gene3D" id="3.60.40.10">
    <property type="entry name" value="PPM-type phosphatase domain"/>
    <property type="match status" value="1"/>
</dbReference>
<evidence type="ECO:0000256" key="1">
    <source>
        <dbReference type="ARBA" id="ARBA00022801"/>
    </source>
</evidence>
<accession>A0A1H6C551</accession>
<evidence type="ECO:0000313" key="5">
    <source>
        <dbReference type="Proteomes" id="UP000236723"/>
    </source>
</evidence>
<dbReference type="SMART" id="SM00331">
    <property type="entry name" value="PP2C_SIG"/>
    <property type="match status" value="1"/>
</dbReference>
<evidence type="ECO:0000256" key="2">
    <source>
        <dbReference type="SAM" id="MobiDB-lite"/>
    </source>
</evidence>
<dbReference type="Proteomes" id="UP000236723">
    <property type="component" value="Unassembled WGS sequence"/>
</dbReference>
<dbReference type="PANTHER" id="PTHR43156">
    <property type="entry name" value="STAGE II SPORULATION PROTEIN E-RELATED"/>
    <property type="match status" value="1"/>
</dbReference>
<dbReference type="InterPro" id="IPR029016">
    <property type="entry name" value="GAF-like_dom_sf"/>
</dbReference>
<dbReference type="SUPFAM" id="SSF81606">
    <property type="entry name" value="PP2C-like"/>
    <property type="match status" value="1"/>
</dbReference>
<dbReference type="PANTHER" id="PTHR43156:SF2">
    <property type="entry name" value="STAGE II SPORULATION PROTEIN E"/>
    <property type="match status" value="1"/>
</dbReference>
<dbReference type="InterPro" id="IPR052016">
    <property type="entry name" value="Bact_Sigma-Reg"/>
</dbReference>
<proteinExistence type="predicted"/>
<feature type="region of interest" description="Disordered" evidence="2">
    <location>
        <begin position="550"/>
        <end position="573"/>
    </location>
</feature>
<gene>
    <name evidence="4" type="ORF">SAMN04489712_108292</name>
</gene>
<keyword evidence="1" id="KW-0378">Hydrolase</keyword>
<dbReference type="SUPFAM" id="SSF55781">
    <property type="entry name" value="GAF domain-like"/>
    <property type="match status" value="1"/>
</dbReference>
<dbReference type="InterPro" id="IPR001932">
    <property type="entry name" value="PPM-type_phosphatase-like_dom"/>
</dbReference>